<dbReference type="Proteomes" id="UP001291623">
    <property type="component" value="Unassembled WGS sequence"/>
</dbReference>
<evidence type="ECO:0000256" key="1">
    <source>
        <dbReference type="SAM" id="MobiDB-lite"/>
    </source>
</evidence>
<comment type="caution">
    <text evidence="2">The sequence shown here is derived from an EMBL/GenBank/DDBJ whole genome shotgun (WGS) entry which is preliminary data.</text>
</comment>
<organism evidence="2 3">
    <name type="scientific">Anisodus tanguticus</name>
    <dbReference type="NCBI Taxonomy" id="243964"/>
    <lineage>
        <taxon>Eukaryota</taxon>
        <taxon>Viridiplantae</taxon>
        <taxon>Streptophyta</taxon>
        <taxon>Embryophyta</taxon>
        <taxon>Tracheophyta</taxon>
        <taxon>Spermatophyta</taxon>
        <taxon>Magnoliopsida</taxon>
        <taxon>eudicotyledons</taxon>
        <taxon>Gunneridae</taxon>
        <taxon>Pentapetalae</taxon>
        <taxon>asterids</taxon>
        <taxon>lamiids</taxon>
        <taxon>Solanales</taxon>
        <taxon>Solanaceae</taxon>
        <taxon>Solanoideae</taxon>
        <taxon>Hyoscyameae</taxon>
        <taxon>Anisodus</taxon>
    </lineage>
</organism>
<accession>A0AAE1R2Q7</accession>
<dbReference type="AlphaFoldDB" id="A0AAE1R2Q7"/>
<keyword evidence="3" id="KW-1185">Reference proteome</keyword>
<feature type="compositionally biased region" description="Acidic residues" evidence="1">
    <location>
        <begin position="42"/>
        <end position="63"/>
    </location>
</feature>
<proteinExistence type="predicted"/>
<gene>
    <name evidence="2" type="ORF">RND71_038478</name>
</gene>
<dbReference type="EMBL" id="JAVYJV010000021">
    <property type="protein sequence ID" value="KAK4342662.1"/>
    <property type="molecule type" value="Genomic_DNA"/>
</dbReference>
<evidence type="ECO:0000313" key="2">
    <source>
        <dbReference type="EMBL" id="KAK4342662.1"/>
    </source>
</evidence>
<feature type="compositionally biased region" description="Basic and acidic residues" evidence="1">
    <location>
        <begin position="1"/>
        <end position="13"/>
    </location>
</feature>
<evidence type="ECO:0000313" key="3">
    <source>
        <dbReference type="Proteomes" id="UP001291623"/>
    </source>
</evidence>
<protein>
    <submittedName>
        <fullName evidence="2">Uncharacterized protein</fullName>
    </submittedName>
</protein>
<feature type="region of interest" description="Disordered" evidence="1">
    <location>
        <begin position="1"/>
        <end position="63"/>
    </location>
</feature>
<name>A0AAE1R2Q7_9SOLA</name>
<feature type="compositionally biased region" description="Acidic residues" evidence="1">
    <location>
        <begin position="19"/>
        <end position="34"/>
    </location>
</feature>
<sequence length="69" mass="7912">MDTKLENSLEHHQHLLGVGDDEVVVVTNVEDDSTDENKTSENDESTDENESIEEDKWEDDRDDDLYVAC</sequence>
<reference evidence="2" key="1">
    <citation type="submission" date="2023-12" db="EMBL/GenBank/DDBJ databases">
        <title>Genome assembly of Anisodus tanguticus.</title>
        <authorList>
            <person name="Wang Y.-J."/>
        </authorList>
    </citation>
    <scope>NUCLEOTIDE SEQUENCE</scope>
    <source>
        <strain evidence="2">KB-2021</strain>
        <tissue evidence="2">Leaf</tissue>
    </source>
</reference>